<keyword evidence="2" id="KW-1185">Reference proteome</keyword>
<dbReference type="Proteomes" id="UP001157502">
    <property type="component" value="Chromosome 31"/>
</dbReference>
<reference evidence="1" key="1">
    <citation type="submission" date="2021-05" db="EMBL/GenBank/DDBJ databases">
        <authorList>
            <person name="Pan Q."/>
            <person name="Jouanno E."/>
            <person name="Zahm M."/>
            <person name="Klopp C."/>
            <person name="Cabau C."/>
            <person name="Louis A."/>
            <person name="Berthelot C."/>
            <person name="Parey E."/>
            <person name="Roest Crollius H."/>
            <person name="Montfort J."/>
            <person name="Robinson-Rechavi M."/>
            <person name="Bouchez O."/>
            <person name="Lampietro C."/>
            <person name="Lopez Roques C."/>
            <person name="Donnadieu C."/>
            <person name="Postlethwait J."/>
            <person name="Bobe J."/>
            <person name="Dillon D."/>
            <person name="Chandos A."/>
            <person name="von Hippel F."/>
            <person name="Guiguen Y."/>
        </authorList>
    </citation>
    <scope>NUCLEOTIDE SEQUENCE</scope>
    <source>
        <strain evidence="1">YG-Jan2019</strain>
    </source>
</reference>
<organism evidence="1 2">
    <name type="scientific">Dallia pectoralis</name>
    <name type="common">Alaska blackfish</name>
    <dbReference type="NCBI Taxonomy" id="75939"/>
    <lineage>
        <taxon>Eukaryota</taxon>
        <taxon>Metazoa</taxon>
        <taxon>Chordata</taxon>
        <taxon>Craniata</taxon>
        <taxon>Vertebrata</taxon>
        <taxon>Euteleostomi</taxon>
        <taxon>Actinopterygii</taxon>
        <taxon>Neopterygii</taxon>
        <taxon>Teleostei</taxon>
        <taxon>Protacanthopterygii</taxon>
        <taxon>Esociformes</taxon>
        <taxon>Umbridae</taxon>
        <taxon>Dallia</taxon>
    </lineage>
</organism>
<proteinExistence type="predicted"/>
<evidence type="ECO:0000313" key="2">
    <source>
        <dbReference type="Proteomes" id="UP001157502"/>
    </source>
</evidence>
<evidence type="ECO:0000313" key="1">
    <source>
        <dbReference type="EMBL" id="KAJ7987918.1"/>
    </source>
</evidence>
<dbReference type="EMBL" id="CM055758">
    <property type="protein sequence ID" value="KAJ7987918.1"/>
    <property type="molecule type" value="Genomic_DNA"/>
</dbReference>
<protein>
    <submittedName>
        <fullName evidence="1">Uncharacterized protein</fullName>
    </submittedName>
</protein>
<accession>A0ACC2F9C1</accession>
<name>A0ACC2F9C1_DALPE</name>
<sequence>MRGLCKDEDYAFLEKMEKQHEDKDSLEEQMKEGKDDRNRQRQIREQQERLKDLENCRKEKELLWRHHVAELASTQEQRLRDRQARLRCFRDFQRRVLGEEMFLNALLSPSWF</sequence>
<gene>
    <name evidence="1" type="ORF">DPEC_G00318230</name>
</gene>
<comment type="caution">
    <text evidence="1">The sequence shown here is derived from an EMBL/GenBank/DDBJ whole genome shotgun (WGS) entry which is preliminary data.</text>
</comment>